<keyword evidence="2" id="KW-0472">Membrane</keyword>
<evidence type="ECO:0000256" key="1">
    <source>
        <dbReference type="SAM" id="MobiDB-lite"/>
    </source>
</evidence>
<evidence type="ECO:0008006" key="5">
    <source>
        <dbReference type="Google" id="ProtNLM"/>
    </source>
</evidence>
<dbReference type="AlphaFoldDB" id="A0A8J3BRC5"/>
<keyword evidence="2" id="KW-0812">Transmembrane</keyword>
<feature type="region of interest" description="Disordered" evidence="1">
    <location>
        <begin position="88"/>
        <end position="152"/>
    </location>
</feature>
<evidence type="ECO:0000313" key="3">
    <source>
        <dbReference type="EMBL" id="GGK30994.1"/>
    </source>
</evidence>
<protein>
    <recommendedName>
        <fullName evidence="5">Outer membrane protein beta-barrel domain-containing protein</fullName>
    </recommendedName>
</protein>
<proteinExistence type="predicted"/>
<feature type="compositionally biased region" description="Polar residues" evidence="1">
    <location>
        <begin position="92"/>
        <end position="131"/>
    </location>
</feature>
<feature type="transmembrane region" description="Helical" evidence="2">
    <location>
        <begin position="47"/>
        <end position="68"/>
    </location>
</feature>
<evidence type="ECO:0000313" key="4">
    <source>
        <dbReference type="Proteomes" id="UP000612329"/>
    </source>
</evidence>
<organism evidence="3 4">
    <name type="scientific">Yeosuana aromativorans</name>
    <dbReference type="NCBI Taxonomy" id="288019"/>
    <lineage>
        <taxon>Bacteria</taxon>
        <taxon>Pseudomonadati</taxon>
        <taxon>Bacteroidota</taxon>
        <taxon>Flavobacteriia</taxon>
        <taxon>Flavobacteriales</taxon>
        <taxon>Flavobacteriaceae</taxon>
        <taxon>Yeosuana</taxon>
    </lineage>
</organism>
<name>A0A8J3BRC5_9FLAO</name>
<dbReference type="RefSeq" id="WP_188653972.1">
    <property type="nucleotide sequence ID" value="NZ_BMNR01000006.1"/>
</dbReference>
<evidence type="ECO:0000256" key="2">
    <source>
        <dbReference type="SAM" id="Phobius"/>
    </source>
</evidence>
<dbReference type="EMBL" id="BMNR01000006">
    <property type="protein sequence ID" value="GGK30994.1"/>
    <property type="molecule type" value="Genomic_DNA"/>
</dbReference>
<keyword evidence="2" id="KW-1133">Transmembrane helix</keyword>
<dbReference type="Proteomes" id="UP000612329">
    <property type="component" value="Unassembled WGS sequence"/>
</dbReference>
<accession>A0A8J3BRC5</accession>
<reference evidence="3" key="1">
    <citation type="journal article" date="2014" name="Int. J. Syst. Evol. Microbiol.">
        <title>Complete genome sequence of Corynebacterium casei LMG S-19264T (=DSM 44701T), isolated from a smear-ripened cheese.</title>
        <authorList>
            <consortium name="US DOE Joint Genome Institute (JGI-PGF)"/>
            <person name="Walter F."/>
            <person name="Albersmeier A."/>
            <person name="Kalinowski J."/>
            <person name="Ruckert C."/>
        </authorList>
    </citation>
    <scope>NUCLEOTIDE SEQUENCE</scope>
    <source>
        <strain evidence="3">JCM 12862</strain>
    </source>
</reference>
<comment type="caution">
    <text evidence="3">The sequence shown here is derived from an EMBL/GenBank/DDBJ whole genome shotgun (WGS) entry which is preliminary data.</text>
</comment>
<gene>
    <name evidence="3" type="ORF">GCM10007962_26670</name>
</gene>
<feature type="compositionally biased region" description="Polar residues" evidence="1">
    <location>
        <begin position="138"/>
        <end position="152"/>
    </location>
</feature>
<keyword evidence="4" id="KW-1185">Reference proteome</keyword>
<sequence>MKEKKNIDRLFQERFKDFEATPSDAVWKNIESQLNQKKNKRRVIPIWWRYAGVAALLLLFLTIGDLYFNSNNTSTVPTNQVVDTKKEVVEPSKSNSTNDFDKPNQATDANNDDSSSLESNKSNQTPQNTVIESPASVIANNPSETKATLSNSKKGKTLEVIQNPLGINDAIATTLSEEKEKNKSTVVQSNNDLDKTQEKSTVLNNNKTTIAKVNNEAIDSVTTITDSKHKTLTIEDAIAETKTIEKEKIQDKWSIAPNAAPVYFNSLGKGSSIDSQFNSNSKSGEVNMSYGVTASYAVTKNLKVRSGINKVNLGYNTNDVVVFETVGISSSSLLKNVNASDASENISIVSGESLRTNSNNESFIKTSNTSINQSLGYIEIPLEIEYAVINKKLGVNVIGGFSSFFLNSNKLYSEFGSQRTLIGEATNLNKVSYSANFGLGLNYKMTKKFELNLEPMFKYQINTFNNTSGNFKPYFIGVYTGIGFKF</sequence>
<reference evidence="3" key="2">
    <citation type="submission" date="2020-09" db="EMBL/GenBank/DDBJ databases">
        <authorList>
            <person name="Sun Q."/>
            <person name="Ohkuma M."/>
        </authorList>
    </citation>
    <scope>NUCLEOTIDE SEQUENCE</scope>
    <source>
        <strain evidence="3">JCM 12862</strain>
    </source>
</reference>